<feature type="transmembrane region" description="Helical" evidence="1">
    <location>
        <begin position="29"/>
        <end position="51"/>
    </location>
</feature>
<keyword evidence="1" id="KW-0812">Transmembrane</keyword>
<proteinExistence type="predicted"/>
<comment type="caution">
    <text evidence="2">The sequence shown here is derived from an EMBL/GenBank/DDBJ whole genome shotgun (WGS) entry which is preliminary data.</text>
</comment>
<protein>
    <recommendedName>
        <fullName evidence="4">Transmembrane protein</fullName>
    </recommendedName>
</protein>
<dbReference type="Proteomes" id="UP000695562">
    <property type="component" value="Unassembled WGS sequence"/>
</dbReference>
<dbReference type="PANTHER" id="PTHR31378">
    <property type="entry name" value="EGF-LIKE DOMAIN-CONTAINING PROTEIN-RELATED-RELATED"/>
    <property type="match status" value="1"/>
</dbReference>
<evidence type="ECO:0000313" key="3">
    <source>
        <dbReference type="Proteomes" id="UP000695562"/>
    </source>
</evidence>
<dbReference type="PANTHER" id="PTHR31378:SF5">
    <property type="entry name" value="EGF-LIKE DOMAIN-CONTAINING PROTEIN"/>
    <property type="match status" value="1"/>
</dbReference>
<dbReference type="OrthoDB" id="21152at2759"/>
<accession>A0A8J4PTE5</accession>
<keyword evidence="1" id="KW-1133">Transmembrane helix</keyword>
<keyword evidence="1" id="KW-0472">Membrane</keyword>
<gene>
    <name evidence="2" type="ORF">CYY_005970</name>
</gene>
<dbReference type="EMBL" id="AJWJ01000255">
    <property type="protein sequence ID" value="KAF2072710.1"/>
    <property type="molecule type" value="Genomic_DNA"/>
</dbReference>
<evidence type="ECO:0008006" key="4">
    <source>
        <dbReference type="Google" id="ProtNLM"/>
    </source>
</evidence>
<evidence type="ECO:0000256" key="1">
    <source>
        <dbReference type="SAM" id="Phobius"/>
    </source>
</evidence>
<name>A0A8J4PTE5_9MYCE</name>
<sequence length="68" mass="7427">VIVDPNFGVLVSSTPDECSISKGMPNWKLAVIIVCSVVGAVILITVIWVLCKKNHRGKIIALKLKNKR</sequence>
<reference evidence="2" key="1">
    <citation type="submission" date="2020-01" db="EMBL/GenBank/DDBJ databases">
        <title>Development of genomics and gene disruption for Polysphondylium violaceum indicates a role for the polyketide synthase stlB in stalk morphogenesis.</title>
        <authorList>
            <person name="Narita B."/>
            <person name="Kawabe Y."/>
            <person name="Kin K."/>
            <person name="Saito T."/>
            <person name="Gibbs R."/>
            <person name="Kuspa A."/>
            <person name="Muzny D."/>
            <person name="Queller D."/>
            <person name="Richards S."/>
            <person name="Strassman J."/>
            <person name="Sucgang R."/>
            <person name="Worley K."/>
            <person name="Schaap P."/>
        </authorList>
    </citation>
    <scope>NUCLEOTIDE SEQUENCE</scope>
    <source>
        <strain evidence="2">QSvi11</strain>
    </source>
</reference>
<keyword evidence="3" id="KW-1185">Reference proteome</keyword>
<organism evidence="2 3">
    <name type="scientific">Polysphondylium violaceum</name>
    <dbReference type="NCBI Taxonomy" id="133409"/>
    <lineage>
        <taxon>Eukaryota</taxon>
        <taxon>Amoebozoa</taxon>
        <taxon>Evosea</taxon>
        <taxon>Eumycetozoa</taxon>
        <taxon>Dictyostelia</taxon>
        <taxon>Dictyosteliales</taxon>
        <taxon>Dictyosteliaceae</taxon>
        <taxon>Polysphondylium</taxon>
    </lineage>
</organism>
<feature type="non-terminal residue" evidence="2">
    <location>
        <position position="1"/>
    </location>
</feature>
<dbReference type="AlphaFoldDB" id="A0A8J4PTE5"/>
<evidence type="ECO:0000313" key="2">
    <source>
        <dbReference type="EMBL" id="KAF2072710.1"/>
    </source>
</evidence>